<dbReference type="Proteomes" id="UP001054837">
    <property type="component" value="Unassembled WGS sequence"/>
</dbReference>
<proteinExistence type="predicted"/>
<reference evidence="1 2" key="1">
    <citation type="submission" date="2021-06" db="EMBL/GenBank/DDBJ databases">
        <title>Caerostris darwini draft genome.</title>
        <authorList>
            <person name="Kono N."/>
            <person name="Arakawa K."/>
        </authorList>
    </citation>
    <scope>NUCLEOTIDE SEQUENCE [LARGE SCALE GENOMIC DNA]</scope>
</reference>
<name>A0AAV4Q3L3_9ARAC</name>
<comment type="caution">
    <text evidence="1">The sequence shown here is derived from an EMBL/GenBank/DDBJ whole genome shotgun (WGS) entry which is preliminary data.</text>
</comment>
<gene>
    <name evidence="1" type="ORF">CDAR_526891</name>
</gene>
<dbReference type="AlphaFoldDB" id="A0AAV4Q3L3"/>
<evidence type="ECO:0000313" key="2">
    <source>
        <dbReference type="Proteomes" id="UP001054837"/>
    </source>
</evidence>
<keyword evidence="2" id="KW-1185">Reference proteome</keyword>
<organism evidence="1 2">
    <name type="scientific">Caerostris darwini</name>
    <dbReference type="NCBI Taxonomy" id="1538125"/>
    <lineage>
        <taxon>Eukaryota</taxon>
        <taxon>Metazoa</taxon>
        <taxon>Ecdysozoa</taxon>
        <taxon>Arthropoda</taxon>
        <taxon>Chelicerata</taxon>
        <taxon>Arachnida</taxon>
        <taxon>Araneae</taxon>
        <taxon>Araneomorphae</taxon>
        <taxon>Entelegynae</taxon>
        <taxon>Araneoidea</taxon>
        <taxon>Araneidae</taxon>
        <taxon>Caerostris</taxon>
    </lineage>
</organism>
<evidence type="ECO:0000313" key="1">
    <source>
        <dbReference type="EMBL" id="GIY03691.1"/>
    </source>
</evidence>
<protein>
    <submittedName>
        <fullName evidence="1">Uncharacterized protein</fullName>
    </submittedName>
</protein>
<dbReference type="EMBL" id="BPLQ01003839">
    <property type="protein sequence ID" value="GIY03691.1"/>
    <property type="molecule type" value="Genomic_DNA"/>
</dbReference>
<sequence length="99" mass="11047">MEGREGRQRKEGPSFGAIGKGGRYLPLRSNKAIPGIDGCPEGTYIELSLSIGAISPRRPKGLSFAWDGLAFWEWREKFLPASDVLTRKERIVWPDKALC</sequence>
<accession>A0AAV4Q3L3</accession>